<protein>
    <submittedName>
        <fullName evidence="1">Uncharacterized protein</fullName>
    </submittedName>
</protein>
<dbReference type="EMBL" id="AAKTKA010000050">
    <property type="protein sequence ID" value="ECV4808287.1"/>
    <property type="molecule type" value="Genomic_DNA"/>
</dbReference>
<accession>A0A609WCA6</accession>
<proteinExistence type="predicted"/>
<comment type="caution">
    <text evidence="1">The sequence shown here is derived from an EMBL/GenBank/DDBJ whole genome shotgun (WGS) entry which is preliminary data.</text>
</comment>
<gene>
    <name evidence="1" type="ORF">CIL65_21015</name>
</gene>
<evidence type="ECO:0000313" key="1">
    <source>
        <dbReference type="EMBL" id="ECV4808287.1"/>
    </source>
</evidence>
<sequence>MTDHKKEKSKKPAGWLDDMETFEKLSLETAFSDPNAGTYWAHREEDLGELQPFTTSYVRCDFKVVAEDEPRLIGFRVPKALEEKFKLLSHDALSNTILALADLKADELIRENKSIHFTKKKKS</sequence>
<dbReference type="AlphaFoldDB" id="A0A609WCA6"/>
<name>A0A609WCA6_SALET</name>
<reference evidence="1" key="1">
    <citation type="submission" date="2018-06" db="EMBL/GenBank/DDBJ databases">
        <authorList>
            <consortium name="PulseNet: The National Subtyping Network for Foodborne Disease Surveillance"/>
            <person name="Tarr C.L."/>
            <person name="Trees E."/>
            <person name="Katz L.S."/>
            <person name="Carleton-Romer H.A."/>
            <person name="Stroika S."/>
            <person name="Kucerova Z."/>
            <person name="Roache K.F."/>
            <person name="Sabol A.L."/>
            <person name="Besser J."/>
            <person name="Gerner-Smidt P."/>
        </authorList>
    </citation>
    <scope>NUCLEOTIDE SEQUENCE</scope>
    <source>
        <strain evidence="1">PNUSAS019523</strain>
    </source>
</reference>
<organism evidence="1">
    <name type="scientific">Salmonella enterica subsp. enterica serovar Braenderup</name>
    <dbReference type="NCBI Taxonomy" id="149391"/>
    <lineage>
        <taxon>Bacteria</taxon>
        <taxon>Pseudomonadati</taxon>
        <taxon>Pseudomonadota</taxon>
        <taxon>Gammaproteobacteria</taxon>
        <taxon>Enterobacterales</taxon>
        <taxon>Enterobacteriaceae</taxon>
        <taxon>Salmonella</taxon>
    </lineage>
</organism>